<dbReference type="PANTHER" id="PTHR47187:SF1">
    <property type="entry name" value="NFATC2-INTERACTING PROTEIN"/>
    <property type="match status" value="1"/>
</dbReference>
<name>A0AAV6RJ20_SOLSE</name>
<dbReference type="EMBL" id="JAGKHQ010000011">
    <property type="protein sequence ID" value="KAG7505403.1"/>
    <property type="molecule type" value="Genomic_DNA"/>
</dbReference>
<evidence type="ECO:0000256" key="5">
    <source>
        <dbReference type="SAM" id="MobiDB-lite"/>
    </source>
</evidence>
<dbReference type="GO" id="GO:0005634">
    <property type="term" value="C:nucleus"/>
    <property type="evidence" value="ECO:0007669"/>
    <property type="project" value="UniProtKB-SubCell"/>
</dbReference>
<dbReference type="InterPro" id="IPR052324">
    <property type="entry name" value="NFATC2-Int_DNA_Repair"/>
</dbReference>
<comment type="subcellular location">
    <subcellularLocation>
        <location evidence="1">Nucleus</location>
    </subcellularLocation>
</comment>
<feature type="domain" description="Rad60/SUMO-like" evidence="6">
    <location>
        <begin position="274"/>
        <end position="344"/>
    </location>
</feature>
<proteinExistence type="predicted"/>
<feature type="region of interest" description="Disordered" evidence="5">
    <location>
        <begin position="131"/>
        <end position="186"/>
    </location>
</feature>
<evidence type="ECO:0000256" key="2">
    <source>
        <dbReference type="ARBA" id="ARBA00023242"/>
    </source>
</evidence>
<keyword evidence="2" id="KW-0539">Nucleus</keyword>
<dbReference type="PANTHER" id="PTHR47187">
    <property type="entry name" value="NFATC2-INTERACTING PROTEIN"/>
    <property type="match status" value="1"/>
</dbReference>
<dbReference type="InterPro" id="IPR022617">
    <property type="entry name" value="Rad60/SUMO-like_dom"/>
</dbReference>
<feature type="region of interest" description="Disordered" evidence="5">
    <location>
        <begin position="65"/>
        <end position="115"/>
    </location>
</feature>
<dbReference type="Pfam" id="PF11976">
    <property type="entry name" value="Rad60-SLD"/>
    <property type="match status" value="1"/>
</dbReference>
<evidence type="ECO:0000313" key="7">
    <source>
        <dbReference type="EMBL" id="KAG7505403.1"/>
    </source>
</evidence>
<protein>
    <recommendedName>
        <fullName evidence="3">NFATC2-interacting protein</fullName>
    </recommendedName>
    <alternativeName>
        <fullName evidence="4">Nuclear factor of activated T-cells, cytoplasmic 2-interacting protein</fullName>
    </alternativeName>
</protein>
<evidence type="ECO:0000256" key="4">
    <source>
        <dbReference type="ARBA" id="ARBA00042764"/>
    </source>
</evidence>
<dbReference type="Proteomes" id="UP000693946">
    <property type="component" value="Linkage Group LG19"/>
</dbReference>
<dbReference type="AlphaFoldDB" id="A0AAV6RJ20"/>
<organism evidence="7 8">
    <name type="scientific">Solea senegalensis</name>
    <name type="common">Senegalese sole</name>
    <dbReference type="NCBI Taxonomy" id="28829"/>
    <lineage>
        <taxon>Eukaryota</taxon>
        <taxon>Metazoa</taxon>
        <taxon>Chordata</taxon>
        <taxon>Craniata</taxon>
        <taxon>Vertebrata</taxon>
        <taxon>Euteleostomi</taxon>
        <taxon>Actinopterygii</taxon>
        <taxon>Neopterygii</taxon>
        <taxon>Teleostei</taxon>
        <taxon>Neoteleostei</taxon>
        <taxon>Acanthomorphata</taxon>
        <taxon>Carangaria</taxon>
        <taxon>Pleuronectiformes</taxon>
        <taxon>Pleuronectoidei</taxon>
        <taxon>Soleidae</taxon>
        <taxon>Solea</taxon>
    </lineage>
</organism>
<reference evidence="7 8" key="1">
    <citation type="journal article" date="2021" name="Sci. Rep.">
        <title>Chromosome anchoring in Senegalese sole (Solea senegalensis) reveals sex-associated markers and genome rearrangements in flatfish.</title>
        <authorList>
            <person name="Guerrero-Cozar I."/>
            <person name="Gomez-Garrido J."/>
            <person name="Berbel C."/>
            <person name="Martinez-Blanch J.F."/>
            <person name="Alioto T."/>
            <person name="Claros M.G."/>
            <person name="Gagnaire P.A."/>
            <person name="Manchado M."/>
        </authorList>
    </citation>
    <scope>NUCLEOTIDE SEQUENCE [LARGE SCALE GENOMIC DNA]</scope>
    <source>
        <strain evidence="7">Sse05_10M</strain>
    </source>
</reference>
<sequence>MAELVPDSDARAMKPPPKRRRILDASAIVPVPVYSSKVNSLQLTSATPTFSEKEHAGDGLWSEFSCDRRSASDFTNSDSEEEEEEHGDNKAFKTQTEVVRCPSPPGSPVQKQSRKVIKTISEIDSRLQVLNSLLSPETRDRTETRTRSKRNRRQVSPPPTSKEEEQDDGDVIMVNPEAGSCSSPYSSSVREIPLKIRCRTDVHKIAVLSSTPVRDVLSQLSAVLHVPEPRLLLLKEEVELATDATVGEIGLGIADIVECVVMAAEDKVKGTDVITIKLQSKDRDSAQEFSLNRDAPLASVFSQYLSRVPPTSRTKVAFYFDGSKVTRRQTPAQLDMEDGDIVEVWT</sequence>
<comment type="caution">
    <text evidence="7">The sequence shown here is derived from an EMBL/GenBank/DDBJ whole genome shotgun (WGS) entry which is preliminary data.</text>
</comment>
<accession>A0AAV6RJ20</accession>
<feature type="region of interest" description="Disordered" evidence="5">
    <location>
        <begin position="1"/>
        <end position="20"/>
    </location>
</feature>
<feature type="compositionally biased region" description="Basic and acidic residues" evidence="5">
    <location>
        <begin position="137"/>
        <end position="146"/>
    </location>
</feature>
<evidence type="ECO:0000256" key="1">
    <source>
        <dbReference type="ARBA" id="ARBA00004123"/>
    </source>
</evidence>
<keyword evidence="8" id="KW-1185">Reference proteome</keyword>
<gene>
    <name evidence="7" type="ORF">JOB18_030550</name>
</gene>
<evidence type="ECO:0000313" key="8">
    <source>
        <dbReference type="Proteomes" id="UP000693946"/>
    </source>
</evidence>
<dbReference type="GO" id="GO:0045944">
    <property type="term" value="P:positive regulation of transcription by RNA polymerase II"/>
    <property type="evidence" value="ECO:0007669"/>
    <property type="project" value="TreeGrafter"/>
</dbReference>
<evidence type="ECO:0000259" key="6">
    <source>
        <dbReference type="Pfam" id="PF11976"/>
    </source>
</evidence>
<evidence type="ECO:0000256" key="3">
    <source>
        <dbReference type="ARBA" id="ARBA00039921"/>
    </source>
</evidence>